<dbReference type="InterPro" id="IPR036196">
    <property type="entry name" value="Ptyr_pPase_sf"/>
</dbReference>
<keyword evidence="4" id="KW-1185">Reference proteome</keyword>
<dbReference type="Proteomes" id="UP000028826">
    <property type="component" value="Unassembled WGS sequence"/>
</dbReference>
<keyword evidence="1" id="KW-0059">Arsenical resistance</keyword>
<sequence length="151" mass="17236">MTGATLTSVLFCCDHNSIRSPMAEAMMKKFYGRRHYVQSAGVRSDLDIDGFAIAVCAEIGIDLALHRVRNFQQMHDWGDDMSTFDLIVALSPASQRTALELTRYYHLDIEYWPIMDPSGLGESREAKLDAYRQTRDQIREQMIGRFGPILE</sequence>
<evidence type="ECO:0000313" key="4">
    <source>
        <dbReference type="Proteomes" id="UP000028826"/>
    </source>
</evidence>
<evidence type="ECO:0000256" key="1">
    <source>
        <dbReference type="ARBA" id="ARBA00022849"/>
    </source>
</evidence>
<dbReference type="EMBL" id="JGYG01000012">
    <property type="protein sequence ID" value="KFI27166.1"/>
    <property type="molecule type" value="Genomic_DNA"/>
</dbReference>
<protein>
    <submittedName>
        <fullName evidence="3">ArsC family transcriptional regulator</fullName>
    </submittedName>
</protein>
<comment type="caution">
    <text evidence="3">The sequence shown here is derived from an EMBL/GenBank/DDBJ whole genome shotgun (WGS) entry which is preliminary data.</text>
</comment>
<evidence type="ECO:0000313" key="3">
    <source>
        <dbReference type="EMBL" id="KFI27166.1"/>
    </source>
</evidence>
<name>A0A086XYR6_9RHOB</name>
<dbReference type="RefSeq" id="WP_035713418.1">
    <property type="nucleotide sequence ID" value="NZ_CAMIFG010000038.1"/>
</dbReference>
<evidence type="ECO:0000259" key="2">
    <source>
        <dbReference type="SMART" id="SM00226"/>
    </source>
</evidence>
<dbReference type="STRING" id="195105.CN97_01965"/>
<dbReference type="Pfam" id="PF01451">
    <property type="entry name" value="LMWPc"/>
    <property type="match status" value="1"/>
</dbReference>
<dbReference type="eggNOG" id="COG0394">
    <property type="taxonomic scope" value="Bacteria"/>
</dbReference>
<dbReference type="SMART" id="SM00226">
    <property type="entry name" value="LMWPc"/>
    <property type="match status" value="1"/>
</dbReference>
<gene>
    <name evidence="3" type="ORF">CN97_01965</name>
</gene>
<feature type="domain" description="Phosphotyrosine protein phosphatase I" evidence="2">
    <location>
        <begin position="7"/>
        <end position="148"/>
    </location>
</feature>
<reference evidence="3 4" key="1">
    <citation type="submission" date="2014-03" db="EMBL/GenBank/DDBJ databases">
        <title>Genome of Haematobacter massiliensis CCUG 47968.</title>
        <authorList>
            <person name="Wang D."/>
            <person name="Wang G."/>
        </authorList>
    </citation>
    <scope>NUCLEOTIDE SEQUENCE [LARGE SCALE GENOMIC DNA]</scope>
    <source>
        <strain evidence="3 4">CCUG 47968</strain>
    </source>
</reference>
<dbReference type="AlphaFoldDB" id="A0A086XYR6"/>
<dbReference type="PANTHER" id="PTHR43428:SF1">
    <property type="entry name" value="ARSENATE REDUCTASE"/>
    <property type="match status" value="1"/>
</dbReference>
<dbReference type="GO" id="GO:0046685">
    <property type="term" value="P:response to arsenic-containing substance"/>
    <property type="evidence" value="ECO:0007669"/>
    <property type="project" value="UniProtKB-KW"/>
</dbReference>
<proteinExistence type="predicted"/>
<organism evidence="3 4">
    <name type="scientific">Haematobacter massiliensis</name>
    <dbReference type="NCBI Taxonomy" id="195105"/>
    <lineage>
        <taxon>Bacteria</taxon>
        <taxon>Pseudomonadati</taxon>
        <taxon>Pseudomonadota</taxon>
        <taxon>Alphaproteobacteria</taxon>
        <taxon>Rhodobacterales</taxon>
        <taxon>Paracoccaceae</taxon>
        <taxon>Haematobacter</taxon>
    </lineage>
</organism>
<dbReference type="InterPro" id="IPR023485">
    <property type="entry name" value="Ptyr_pPase"/>
</dbReference>
<accession>A0A086XYR6</accession>
<dbReference type="Gene3D" id="3.40.50.2300">
    <property type="match status" value="1"/>
</dbReference>
<dbReference type="SUPFAM" id="SSF52788">
    <property type="entry name" value="Phosphotyrosine protein phosphatases I"/>
    <property type="match status" value="1"/>
</dbReference>
<dbReference type="PANTHER" id="PTHR43428">
    <property type="entry name" value="ARSENATE REDUCTASE"/>
    <property type="match status" value="1"/>
</dbReference>